<gene>
    <name evidence="10" type="ordered locus">THA_49</name>
</gene>
<dbReference type="InterPro" id="IPR003004">
    <property type="entry name" value="GspF/PilC"/>
</dbReference>
<dbReference type="PANTHER" id="PTHR30012:SF0">
    <property type="entry name" value="TYPE II SECRETION SYSTEM PROTEIN F-RELATED"/>
    <property type="match status" value="1"/>
</dbReference>
<dbReference type="InterPro" id="IPR042094">
    <property type="entry name" value="T2SS_GspF_sf"/>
</dbReference>
<sequence>MKFAYKAYDKEMKKIRGEIEAYNLQEALSKLKSSGYIVIDIKEASKVKKFNFNIFSIRLKDIVFFTRQLETMVKAGLRLREAIYILSNQEIFSKRFRSILVNIVSELDVGTSLSEAFKKQKAFDDVFINMIKAGEEGGVLEETLEKLASYYENLNRTNQQVKSAMVYPTFILGFAVIVVVVISVFILPKLFNVFGTIPTGGIISFLISVNKVVTGNPFMVAFVIISLLVGMFLFLRTEPGKKTKEFFGRLFPLIRKLQEKITYERFCRTFGVLIASGVSIIDSLEMAAKASNNLKFIMKIKNVSEKVKSGSTLKQALKSEKVFPQIIYEMIGTGEETGKLDTIMEKVADFFDEQIQQDTKKLLSMLEPLMIAFVGLFIAFLAYAMYSTIFQMQSTFGG</sequence>
<organism evidence="10 11">
    <name type="scientific">Thermosipho africanus (strain TCF52B)</name>
    <dbReference type="NCBI Taxonomy" id="484019"/>
    <lineage>
        <taxon>Bacteria</taxon>
        <taxon>Thermotogati</taxon>
        <taxon>Thermotogota</taxon>
        <taxon>Thermotogae</taxon>
        <taxon>Thermotogales</taxon>
        <taxon>Fervidobacteriaceae</taxon>
        <taxon>Thermosipho</taxon>
    </lineage>
</organism>
<dbReference type="OrthoDB" id="9805682at2"/>
<dbReference type="GO" id="GO:0005886">
    <property type="term" value="C:plasma membrane"/>
    <property type="evidence" value="ECO:0007669"/>
    <property type="project" value="UniProtKB-SubCell"/>
</dbReference>
<evidence type="ECO:0000256" key="3">
    <source>
        <dbReference type="ARBA" id="ARBA00022475"/>
    </source>
</evidence>
<evidence type="ECO:0000256" key="7">
    <source>
        <dbReference type="ARBA" id="ARBA00023136"/>
    </source>
</evidence>
<reference evidence="10 11" key="1">
    <citation type="journal article" date="2009" name="J. Bacteriol.">
        <title>The genome of Thermosipho africanus TCF52B: lateral genetic connections to the Firmicutes and Archaea.</title>
        <authorList>
            <person name="Nesboe C.L."/>
            <person name="Bapteste E."/>
            <person name="Curtis B."/>
            <person name="Dahle H."/>
            <person name="Lopez P."/>
            <person name="Macleod D."/>
            <person name="Dlutek M."/>
            <person name="Bowman S."/>
            <person name="Zhaxybayeva O."/>
            <person name="Birkeland N.-K."/>
            <person name="Doolittle W.F."/>
        </authorList>
    </citation>
    <scope>NUCLEOTIDE SEQUENCE [LARGE SCALE GENOMIC DNA]</scope>
    <source>
        <strain evidence="10 11">TCF52B</strain>
    </source>
</reference>
<accession>B7IEP3</accession>
<keyword evidence="7 8" id="KW-0472">Membrane</keyword>
<dbReference type="HOGENOM" id="CLU_035032_2_1_0"/>
<name>B7IEP3_THEAB</name>
<feature type="transmembrane region" description="Helical" evidence="8">
    <location>
        <begin position="218"/>
        <end position="235"/>
    </location>
</feature>
<dbReference type="InterPro" id="IPR018076">
    <property type="entry name" value="T2SS_GspF_dom"/>
</dbReference>
<dbReference type="KEGG" id="taf:THA_49"/>
<keyword evidence="4" id="KW-0997">Cell inner membrane</keyword>
<comment type="similarity">
    <text evidence="2">Belongs to the GSP F family.</text>
</comment>
<dbReference type="PRINTS" id="PR00812">
    <property type="entry name" value="BCTERIALGSPF"/>
</dbReference>
<protein>
    <submittedName>
        <fullName evidence="10">Type II secretion system protein</fullName>
    </submittedName>
</protein>
<evidence type="ECO:0000256" key="5">
    <source>
        <dbReference type="ARBA" id="ARBA00022692"/>
    </source>
</evidence>
<dbReference type="Gene3D" id="1.20.81.30">
    <property type="entry name" value="Type II secretion system (T2SS), domain F"/>
    <property type="match status" value="2"/>
</dbReference>
<dbReference type="FunFam" id="1.20.81.30:FF:000001">
    <property type="entry name" value="Type II secretion system protein F"/>
    <property type="match status" value="2"/>
</dbReference>
<proteinExistence type="inferred from homology"/>
<keyword evidence="11" id="KW-1185">Reference proteome</keyword>
<evidence type="ECO:0000256" key="2">
    <source>
        <dbReference type="ARBA" id="ARBA00005745"/>
    </source>
</evidence>
<feature type="transmembrane region" description="Helical" evidence="8">
    <location>
        <begin position="165"/>
        <end position="186"/>
    </location>
</feature>
<dbReference type="STRING" id="484019.THA_49"/>
<dbReference type="EMBL" id="CP001185">
    <property type="protein sequence ID" value="ACJ74557.1"/>
    <property type="molecule type" value="Genomic_DNA"/>
</dbReference>
<feature type="transmembrane region" description="Helical" evidence="8">
    <location>
        <begin position="369"/>
        <end position="389"/>
    </location>
</feature>
<feature type="domain" description="Type II secretion system protein GspF" evidence="9">
    <location>
        <begin position="65"/>
        <end position="188"/>
    </location>
</feature>
<evidence type="ECO:0000256" key="8">
    <source>
        <dbReference type="SAM" id="Phobius"/>
    </source>
</evidence>
<evidence type="ECO:0000256" key="6">
    <source>
        <dbReference type="ARBA" id="ARBA00022989"/>
    </source>
</evidence>
<feature type="domain" description="Type II secretion system protein GspF" evidence="9">
    <location>
        <begin position="266"/>
        <end position="386"/>
    </location>
</feature>
<evidence type="ECO:0000256" key="1">
    <source>
        <dbReference type="ARBA" id="ARBA00004429"/>
    </source>
</evidence>
<comment type="subcellular location">
    <subcellularLocation>
        <location evidence="1">Cell inner membrane</location>
        <topology evidence="1">Multi-pass membrane protein</topology>
    </subcellularLocation>
</comment>
<dbReference type="RefSeq" id="WP_012579316.1">
    <property type="nucleotide sequence ID" value="NC_011653.1"/>
</dbReference>
<keyword evidence="6 8" id="KW-1133">Transmembrane helix</keyword>
<keyword evidence="3" id="KW-1003">Cell membrane</keyword>
<evidence type="ECO:0000256" key="4">
    <source>
        <dbReference type="ARBA" id="ARBA00022519"/>
    </source>
</evidence>
<evidence type="ECO:0000259" key="9">
    <source>
        <dbReference type="Pfam" id="PF00482"/>
    </source>
</evidence>
<evidence type="ECO:0000313" key="11">
    <source>
        <dbReference type="Proteomes" id="UP000002453"/>
    </source>
</evidence>
<dbReference type="Proteomes" id="UP000002453">
    <property type="component" value="Chromosome"/>
</dbReference>
<dbReference type="AlphaFoldDB" id="B7IEP3"/>
<dbReference type="PANTHER" id="PTHR30012">
    <property type="entry name" value="GENERAL SECRETION PATHWAY PROTEIN"/>
    <property type="match status" value="1"/>
</dbReference>
<evidence type="ECO:0000313" key="10">
    <source>
        <dbReference type="EMBL" id="ACJ74557.1"/>
    </source>
</evidence>
<dbReference type="eggNOG" id="COG1459">
    <property type="taxonomic scope" value="Bacteria"/>
</dbReference>
<keyword evidence="5 8" id="KW-0812">Transmembrane</keyword>
<dbReference type="Pfam" id="PF00482">
    <property type="entry name" value="T2SSF"/>
    <property type="match status" value="2"/>
</dbReference>